<comment type="cofactor">
    <cofactor evidence="1 8">
        <name>heme</name>
        <dbReference type="ChEBI" id="CHEBI:30413"/>
    </cofactor>
</comment>
<dbReference type="InterPro" id="IPR050121">
    <property type="entry name" value="Cytochrome_P450_monoxygenase"/>
</dbReference>
<gene>
    <name evidence="11" type="ORF">BO72DRAFT_29213</name>
</gene>
<dbReference type="InterPro" id="IPR017972">
    <property type="entry name" value="Cyt_P450_CS"/>
</dbReference>
<evidence type="ECO:0000313" key="12">
    <source>
        <dbReference type="Proteomes" id="UP000249789"/>
    </source>
</evidence>
<dbReference type="CDD" id="cd11058">
    <property type="entry name" value="CYP60B-like"/>
    <property type="match status" value="1"/>
</dbReference>
<comment type="similarity">
    <text evidence="2 9">Belongs to the cytochrome P450 family.</text>
</comment>
<dbReference type="SUPFAM" id="SSF48264">
    <property type="entry name" value="Cytochrome P450"/>
    <property type="match status" value="1"/>
</dbReference>
<feature type="binding site" description="axial binding residue" evidence="8">
    <location>
        <position position="463"/>
    </location>
    <ligand>
        <name>heme</name>
        <dbReference type="ChEBI" id="CHEBI:30413"/>
    </ligand>
    <ligandPart>
        <name>Fe</name>
        <dbReference type="ChEBI" id="CHEBI:18248"/>
    </ligandPart>
</feature>
<evidence type="ECO:0000256" key="10">
    <source>
        <dbReference type="SAM" id="Phobius"/>
    </source>
</evidence>
<dbReference type="InterPro" id="IPR036396">
    <property type="entry name" value="Cyt_P450_sf"/>
</dbReference>
<feature type="transmembrane region" description="Helical" evidence="10">
    <location>
        <begin position="20"/>
        <end position="43"/>
    </location>
</feature>
<dbReference type="InterPro" id="IPR001128">
    <property type="entry name" value="Cyt_P450"/>
</dbReference>
<keyword evidence="6 8" id="KW-0408">Iron</keyword>
<keyword evidence="10" id="KW-0472">Membrane</keyword>
<dbReference type="GO" id="GO:0004497">
    <property type="term" value="F:monooxygenase activity"/>
    <property type="evidence" value="ECO:0007669"/>
    <property type="project" value="UniProtKB-KW"/>
</dbReference>
<dbReference type="PANTHER" id="PTHR24305:SF210">
    <property type="entry name" value="CYTOCHROME P450 MONOOXYGENASE ASQL-RELATED"/>
    <property type="match status" value="1"/>
</dbReference>
<dbReference type="GeneID" id="63857697"/>
<keyword evidence="12" id="KW-1185">Reference proteome</keyword>
<sequence>MSAVSDSVHRAIATVLASWSWPYAVGVLMISWLSYAVVYELLLSPLAKYPGPRLWALSYIPSQLSLMRGHHHLKMLALHDRYGPIVRTGPNALSFNTPEGFKDIYGFRPGVPQFPKDPKTYGSSLMPTRDAVGGFLDNESHSRQRRLLAHGFSDRAIREQEARICSFIDLFISRLRDLAHQGKDIDIKAWLEFAAFDITGDLMFAETFDCLQDSQLHPWIEFIFNSIMGSTILSAIRHFPVLAMLQEACTPAWFRRQIMQNFELSAEKAERRMALGADRVDFMSAMIKNGLEDDSPHTQEEKRVMRMSRHEVHANSTFIILAGSETTATAMSGCIYYLCTNRSALDRLCQTVREAFQMDADITSAICASLPYVDAVIDEGLRMYSPMAAHLPRVVPRGGATVAGQFLPENTDVHVPHYASYMSDANFFRAKEFLPERWLGTDPQFEGDRRDTLQPFSMGARNCLGKSLAYLEMRLTLAKLVYRFDIELCPASERWNDQHTYFIWHKPSLMVRLTDRLAV</sequence>
<dbReference type="PANTHER" id="PTHR24305">
    <property type="entry name" value="CYTOCHROME P450"/>
    <property type="match status" value="1"/>
</dbReference>
<organism evidence="11 12">
    <name type="scientific">Aspergillus fijiensis CBS 313.89</name>
    <dbReference type="NCBI Taxonomy" id="1448319"/>
    <lineage>
        <taxon>Eukaryota</taxon>
        <taxon>Fungi</taxon>
        <taxon>Dikarya</taxon>
        <taxon>Ascomycota</taxon>
        <taxon>Pezizomycotina</taxon>
        <taxon>Eurotiomycetes</taxon>
        <taxon>Eurotiomycetidae</taxon>
        <taxon>Eurotiales</taxon>
        <taxon>Aspergillaceae</taxon>
        <taxon>Aspergillus</taxon>
    </lineage>
</organism>
<evidence type="ECO:0000313" key="11">
    <source>
        <dbReference type="EMBL" id="RAK71131.1"/>
    </source>
</evidence>
<dbReference type="Proteomes" id="UP000249789">
    <property type="component" value="Unassembled WGS sequence"/>
</dbReference>
<keyword evidence="5 9" id="KW-0560">Oxidoreductase</keyword>
<evidence type="ECO:0000256" key="5">
    <source>
        <dbReference type="ARBA" id="ARBA00023002"/>
    </source>
</evidence>
<dbReference type="PROSITE" id="PS00086">
    <property type="entry name" value="CYTOCHROME_P450"/>
    <property type="match status" value="1"/>
</dbReference>
<evidence type="ECO:0000256" key="9">
    <source>
        <dbReference type="RuleBase" id="RU000461"/>
    </source>
</evidence>
<keyword evidence="10" id="KW-0812">Transmembrane</keyword>
<dbReference type="Pfam" id="PF00067">
    <property type="entry name" value="p450"/>
    <property type="match status" value="1"/>
</dbReference>
<evidence type="ECO:0000256" key="7">
    <source>
        <dbReference type="ARBA" id="ARBA00023033"/>
    </source>
</evidence>
<evidence type="ECO:0000256" key="2">
    <source>
        <dbReference type="ARBA" id="ARBA00010617"/>
    </source>
</evidence>
<dbReference type="AlphaFoldDB" id="A0A8G1VTI8"/>
<keyword evidence="4 8" id="KW-0479">Metal-binding</keyword>
<dbReference type="GO" id="GO:0016705">
    <property type="term" value="F:oxidoreductase activity, acting on paired donors, with incorporation or reduction of molecular oxygen"/>
    <property type="evidence" value="ECO:0007669"/>
    <property type="project" value="InterPro"/>
</dbReference>
<dbReference type="OrthoDB" id="1470350at2759"/>
<dbReference type="Gene3D" id="1.10.630.10">
    <property type="entry name" value="Cytochrome P450"/>
    <property type="match status" value="1"/>
</dbReference>
<evidence type="ECO:0000256" key="8">
    <source>
        <dbReference type="PIRSR" id="PIRSR602401-1"/>
    </source>
</evidence>
<dbReference type="RefSeq" id="XP_040795143.1">
    <property type="nucleotide sequence ID" value="XM_040940364.1"/>
</dbReference>
<keyword evidence="10" id="KW-1133">Transmembrane helix</keyword>
<evidence type="ECO:0000256" key="6">
    <source>
        <dbReference type="ARBA" id="ARBA00023004"/>
    </source>
</evidence>
<dbReference type="GO" id="GO:0020037">
    <property type="term" value="F:heme binding"/>
    <property type="evidence" value="ECO:0007669"/>
    <property type="project" value="InterPro"/>
</dbReference>
<keyword evidence="3 8" id="KW-0349">Heme</keyword>
<evidence type="ECO:0000256" key="3">
    <source>
        <dbReference type="ARBA" id="ARBA00022617"/>
    </source>
</evidence>
<accession>A0A8G1VTI8</accession>
<evidence type="ECO:0000256" key="1">
    <source>
        <dbReference type="ARBA" id="ARBA00001971"/>
    </source>
</evidence>
<keyword evidence="7 9" id="KW-0503">Monooxygenase</keyword>
<dbReference type="VEuPathDB" id="FungiDB:BO72DRAFT_29213"/>
<name>A0A8G1VTI8_9EURO</name>
<dbReference type="PRINTS" id="PR00463">
    <property type="entry name" value="EP450I"/>
</dbReference>
<dbReference type="EMBL" id="KZ824734">
    <property type="protein sequence ID" value="RAK71131.1"/>
    <property type="molecule type" value="Genomic_DNA"/>
</dbReference>
<dbReference type="PRINTS" id="PR00385">
    <property type="entry name" value="P450"/>
</dbReference>
<dbReference type="InterPro" id="IPR002401">
    <property type="entry name" value="Cyt_P450_E_grp-I"/>
</dbReference>
<evidence type="ECO:0000256" key="4">
    <source>
        <dbReference type="ARBA" id="ARBA00022723"/>
    </source>
</evidence>
<reference evidence="11 12" key="1">
    <citation type="submission" date="2018-02" db="EMBL/GenBank/DDBJ databases">
        <title>The genomes of Aspergillus section Nigri reveals drivers in fungal speciation.</title>
        <authorList>
            <consortium name="DOE Joint Genome Institute"/>
            <person name="Vesth T.C."/>
            <person name="Nybo J."/>
            <person name="Theobald S."/>
            <person name="Brandl J."/>
            <person name="Frisvad J.C."/>
            <person name="Nielsen K.F."/>
            <person name="Lyhne E.K."/>
            <person name="Kogle M.E."/>
            <person name="Kuo A."/>
            <person name="Riley R."/>
            <person name="Clum A."/>
            <person name="Nolan M."/>
            <person name="Lipzen A."/>
            <person name="Salamov A."/>
            <person name="Henrissat B."/>
            <person name="Wiebenga A."/>
            <person name="De vries R.P."/>
            <person name="Grigoriev I.V."/>
            <person name="Mortensen U.H."/>
            <person name="Andersen M.R."/>
            <person name="Baker S.E."/>
        </authorList>
    </citation>
    <scope>NUCLEOTIDE SEQUENCE [LARGE SCALE GENOMIC DNA]</scope>
    <source>
        <strain evidence="11 12">CBS 313.89</strain>
    </source>
</reference>
<protein>
    <submittedName>
        <fullName evidence="11">Sterigmatocystin biosynthesis P450 monooxygenase stcL</fullName>
    </submittedName>
</protein>
<proteinExistence type="inferred from homology"/>
<dbReference type="GO" id="GO:0005506">
    <property type="term" value="F:iron ion binding"/>
    <property type="evidence" value="ECO:0007669"/>
    <property type="project" value="InterPro"/>
</dbReference>